<evidence type="ECO:0000256" key="6">
    <source>
        <dbReference type="ARBA" id="ARBA00022692"/>
    </source>
</evidence>
<dbReference type="OrthoDB" id="9810730at2"/>
<evidence type="ECO:0000256" key="15">
    <source>
        <dbReference type="SAM" id="Phobius"/>
    </source>
</evidence>
<dbReference type="SMART" id="SM00387">
    <property type="entry name" value="HATPase_c"/>
    <property type="match status" value="1"/>
</dbReference>
<comment type="catalytic activity">
    <reaction evidence="1">
        <text>ATP + protein L-histidine = ADP + protein N-phospho-L-histidine.</text>
        <dbReference type="EC" id="2.7.13.3"/>
    </reaction>
</comment>
<keyword evidence="6 15" id="KW-0812">Transmembrane</keyword>
<dbReference type="SUPFAM" id="SSF55874">
    <property type="entry name" value="ATPase domain of HSP90 chaperone/DNA topoisomerase II/histidine kinase"/>
    <property type="match status" value="1"/>
</dbReference>
<feature type="transmembrane region" description="Helical" evidence="15">
    <location>
        <begin position="46"/>
        <end position="63"/>
    </location>
</feature>
<dbReference type="AlphaFoldDB" id="A0A2S0VMH3"/>
<keyword evidence="9" id="KW-0067">ATP-binding</keyword>
<keyword evidence="12 15" id="KW-0472">Membrane</keyword>
<reference evidence="18 19" key="1">
    <citation type="submission" date="2018-01" db="EMBL/GenBank/DDBJ databases">
        <title>Genome sequence of a Cantenovulum-like bacteria.</title>
        <authorList>
            <person name="Tan W.R."/>
            <person name="Lau N.-S."/>
            <person name="Go F."/>
            <person name="Amirul A.-A.A."/>
        </authorList>
    </citation>
    <scope>NUCLEOTIDE SEQUENCE [LARGE SCALE GENOMIC DNA]</scope>
    <source>
        <strain evidence="18 19">CCB-QB4</strain>
    </source>
</reference>
<organism evidence="18 19">
    <name type="scientific">Saccharobesus litoralis</name>
    <dbReference type="NCBI Taxonomy" id="2172099"/>
    <lineage>
        <taxon>Bacteria</taxon>
        <taxon>Pseudomonadati</taxon>
        <taxon>Pseudomonadota</taxon>
        <taxon>Gammaproteobacteria</taxon>
        <taxon>Alteromonadales</taxon>
        <taxon>Alteromonadaceae</taxon>
        <taxon>Saccharobesus</taxon>
    </lineage>
</organism>
<dbReference type="Gene3D" id="3.30.565.10">
    <property type="entry name" value="Histidine kinase-like ATPase, C-terminal domain"/>
    <property type="match status" value="1"/>
</dbReference>
<dbReference type="InterPro" id="IPR036097">
    <property type="entry name" value="HisK_dim/P_sf"/>
</dbReference>
<proteinExistence type="predicted"/>
<dbReference type="PROSITE" id="PS50109">
    <property type="entry name" value="HIS_KIN"/>
    <property type="match status" value="1"/>
</dbReference>
<dbReference type="SMART" id="SM00388">
    <property type="entry name" value="HisKA"/>
    <property type="match status" value="1"/>
</dbReference>
<evidence type="ECO:0000313" key="18">
    <source>
        <dbReference type="EMBL" id="AWB65300.1"/>
    </source>
</evidence>
<dbReference type="EC" id="2.7.13.3" evidence="3"/>
<dbReference type="InterPro" id="IPR003594">
    <property type="entry name" value="HATPase_dom"/>
</dbReference>
<evidence type="ECO:0000256" key="5">
    <source>
        <dbReference type="ARBA" id="ARBA00022679"/>
    </source>
</evidence>
<dbReference type="FunFam" id="3.30.565.10:FF:000010">
    <property type="entry name" value="Sensor histidine kinase RcsC"/>
    <property type="match status" value="1"/>
</dbReference>
<dbReference type="InterPro" id="IPR005467">
    <property type="entry name" value="His_kinase_dom"/>
</dbReference>
<dbReference type="InterPro" id="IPR036890">
    <property type="entry name" value="HATPase_C_sf"/>
</dbReference>
<dbReference type="CDD" id="cd17546">
    <property type="entry name" value="REC_hyHK_CKI1_RcsC-like"/>
    <property type="match status" value="1"/>
</dbReference>
<dbReference type="CDD" id="cd16922">
    <property type="entry name" value="HATPase_EvgS-ArcB-TorS-like"/>
    <property type="match status" value="1"/>
</dbReference>
<feature type="modified residue" description="4-aspartylphosphate" evidence="13">
    <location>
        <position position="502"/>
    </location>
</feature>
<keyword evidence="10 15" id="KW-1133">Transmembrane helix</keyword>
<dbReference type="InterPro" id="IPR007894">
    <property type="entry name" value="MASE2"/>
</dbReference>
<dbReference type="Proteomes" id="UP000244441">
    <property type="component" value="Chromosome"/>
</dbReference>
<dbReference type="PANTHER" id="PTHR45339">
    <property type="entry name" value="HYBRID SIGNAL TRANSDUCTION HISTIDINE KINASE J"/>
    <property type="match status" value="1"/>
</dbReference>
<feature type="domain" description="Histidine kinase" evidence="16">
    <location>
        <begin position="211"/>
        <end position="431"/>
    </location>
</feature>
<keyword evidence="11" id="KW-0902">Two-component regulatory system</keyword>
<dbReference type="Gene3D" id="3.40.50.2300">
    <property type="match status" value="1"/>
</dbReference>
<dbReference type="RefSeq" id="WP_108601377.1">
    <property type="nucleotide sequence ID" value="NZ_CP026604.1"/>
</dbReference>
<evidence type="ECO:0000313" key="19">
    <source>
        <dbReference type="Proteomes" id="UP000244441"/>
    </source>
</evidence>
<feature type="transmembrane region" description="Helical" evidence="15">
    <location>
        <begin position="84"/>
        <end position="107"/>
    </location>
</feature>
<dbReference type="InterPro" id="IPR011006">
    <property type="entry name" value="CheY-like_superfamily"/>
</dbReference>
<keyword evidence="8" id="KW-0418">Kinase</keyword>
<evidence type="ECO:0000256" key="7">
    <source>
        <dbReference type="ARBA" id="ARBA00022741"/>
    </source>
</evidence>
<dbReference type="Pfam" id="PF00512">
    <property type="entry name" value="HisKA"/>
    <property type="match status" value="1"/>
</dbReference>
<evidence type="ECO:0000256" key="12">
    <source>
        <dbReference type="ARBA" id="ARBA00023136"/>
    </source>
</evidence>
<feature type="domain" description="Response regulatory" evidence="17">
    <location>
        <begin position="453"/>
        <end position="567"/>
    </location>
</feature>
<gene>
    <name evidence="18" type="ORF">C2869_02050</name>
</gene>
<keyword evidence="5" id="KW-0808">Transferase</keyword>
<dbReference type="PRINTS" id="PR00344">
    <property type="entry name" value="BCTRLSENSOR"/>
</dbReference>
<dbReference type="PANTHER" id="PTHR45339:SF1">
    <property type="entry name" value="HYBRID SIGNAL TRANSDUCTION HISTIDINE KINASE J"/>
    <property type="match status" value="1"/>
</dbReference>
<dbReference type="GO" id="GO:0016020">
    <property type="term" value="C:membrane"/>
    <property type="evidence" value="ECO:0007669"/>
    <property type="project" value="UniProtKB-SubCell"/>
</dbReference>
<feature type="transmembrane region" description="Helical" evidence="15">
    <location>
        <begin position="149"/>
        <end position="169"/>
    </location>
</feature>
<dbReference type="Pfam" id="PF05230">
    <property type="entry name" value="MASE2"/>
    <property type="match status" value="1"/>
</dbReference>
<dbReference type="EMBL" id="CP026604">
    <property type="protein sequence ID" value="AWB65300.1"/>
    <property type="molecule type" value="Genomic_DNA"/>
</dbReference>
<keyword evidence="4 13" id="KW-0597">Phosphoprotein</keyword>
<evidence type="ECO:0000259" key="16">
    <source>
        <dbReference type="PROSITE" id="PS50109"/>
    </source>
</evidence>
<dbReference type="Gene3D" id="1.10.287.130">
    <property type="match status" value="1"/>
</dbReference>
<feature type="transmembrane region" description="Helical" evidence="15">
    <location>
        <begin position="20"/>
        <end position="40"/>
    </location>
</feature>
<dbReference type="GO" id="GO:0000155">
    <property type="term" value="F:phosphorelay sensor kinase activity"/>
    <property type="evidence" value="ECO:0007669"/>
    <property type="project" value="InterPro"/>
</dbReference>
<evidence type="ECO:0000259" key="17">
    <source>
        <dbReference type="PROSITE" id="PS50110"/>
    </source>
</evidence>
<evidence type="ECO:0000256" key="13">
    <source>
        <dbReference type="PROSITE-ProRule" id="PRU00169"/>
    </source>
</evidence>
<evidence type="ECO:0000256" key="1">
    <source>
        <dbReference type="ARBA" id="ARBA00000085"/>
    </source>
</evidence>
<dbReference type="Pfam" id="PF00072">
    <property type="entry name" value="Response_reg"/>
    <property type="match status" value="1"/>
</dbReference>
<dbReference type="GO" id="GO:0005524">
    <property type="term" value="F:ATP binding"/>
    <property type="evidence" value="ECO:0007669"/>
    <property type="project" value="UniProtKB-KW"/>
</dbReference>
<evidence type="ECO:0000256" key="3">
    <source>
        <dbReference type="ARBA" id="ARBA00012438"/>
    </source>
</evidence>
<feature type="coiled-coil region" evidence="14">
    <location>
        <begin position="170"/>
        <end position="201"/>
    </location>
</feature>
<dbReference type="KEGG" id="cate:C2869_02050"/>
<dbReference type="SUPFAM" id="SSF52172">
    <property type="entry name" value="CheY-like"/>
    <property type="match status" value="1"/>
</dbReference>
<accession>A0A2S0VMH3</accession>
<evidence type="ECO:0000256" key="2">
    <source>
        <dbReference type="ARBA" id="ARBA00004370"/>
    </source>
</evidence>
<dbReference type="PROSITE" id="PS50110">
    <property type="entry name" value="RESPONSE_REGULATORY"/>
    <property type="match status" value="1"/>
</dbReference>
<feature type="transmembrane region" description="Helical" evidence="15">
    <location>
        <begin position="113"/>
        <end position="137"/>
    </location>
</feature>
<name>A0A2S0VMH3_9ALTE</name>
<sequence length="569" mass="62786">MPLVDNSRKNVRRDNTLGKISYAPRVIGCLMMATVLFVAFYPTIPVWVVVGITLNCIVWPHLARLHTKLLPEKRPEHVNHYIDAFFYGFWSAAVGFQLWIVFAFLIVNSLNSFIIGGVKTYVKCTVILLIGGGLAGLGFGFDYQQESSLLTKVIAASAIYLYCINVGVFNRQYAKKIKRSRDKIKLQNQELEEAKDKAELGSKAKSEFLANMSHEIRTPMNGILGTLQILERGALDKEGKHLVSKALYSAKSLLTIVNDILDFSKIEANKLTLELAPFSMLEVLESIKSDLNVVAVNKSISLHAQVHDGFIDGWLGDPVRVRQILLNLASNAVKFTESGGVDIHLRLAEHNGKPAIQLDVVDTGIGMSQQALDQIFDRFSQADSSTTRKYGGTGLGMAITVNLVHLMQGQIQINSQEGQGTQAQVILPLQQEALNSSNSSTKAPSVPDLQGINILVAEDNEINQVIISTMLEKTQANIDIVGNGKLVVEAFNNKAYHLVLMDIQMPVMDGMQAYLKINEINPNIPVVALTANIMTEDTQKYLSLGFADFVGKPLDIEHLYKTLITVLKH</sequence>
<keyword evidence="7" id="KW-0547">Nucleotide-binding</keyword>
<evidence type="ECO:0000256" key="11">
    <source>
        <dbReference type="ARBA" id="ARBA00023012"/>
    </source>
</evidence>
<dbReference type="SMART" id="SM00448">
    <property type="entry name" value="REC"/>
    <property type="match status" value="1"/>
</dbReference>
<dbReference type="FunFam" id="1.10.287.130:FF:000004">
    <property type="entry name" value="Ethylene receptor 1"/>
    <property type="match status" value="1"/>
</dbReference>
<keyword evidence="14" id="KW-0175">Coiled coil</keyword>
<dbReference type="InterPro" id="IPR004358">
    <property type="entry name" value="Sig_transdc_His_kin-like_C"/>
</dbReference>
<evidence type="ECO:0000256" key="8">
    <source>
        <dbReference type="ARBA" id="ARBA00022777"/>
    </source>
</evidence>
<dbReference type="InterPro" id="IPR003661">
    <property type="entry name" value="HisK_dim/P_dom"/>
</dbReference>
<evidence type="ECO:0000256" key="4">
    <source>
        <dbReference type="ARBA" id="ARBA00022553"/>
    </source>
</evidence>
<evidence type="ECO:0000256" key="14">
    <source>
        <dbReference type="SAM" id="Coils"/>
    </source>
</evidence>
<evidence type="ECO:0000256" key="9">
    <source>
        <dbReference type="ARBA" id="ARBA00022840"/>
    </source>
</evidence>
<protein>
    <recommendedName>
        <fullName evidence="3">histidine kinase</fullName>
        <ecNumber evidence="3">2.7.13.3</ecNumber>
    </recommendedName>
</protein>
<keyword evidence="19" id="KW-1185">Reference proteome</keyword>
<evidence type="ECO:0000256" key="10">
    <source>
        <dbReference type="ARBA" id="ARBA00022989"/>
    </source>
</evidence>
<dbReference type="Pfam" id="PF02518">
    <property type="entry name" value="HATPase_c"/>
    <property type="match status" value="1"/>
</dbReference>
<comment type="subcellular location">
    <subcellularLocation>
        <location evidence="2">Membrane</location>
    </subcellularLocation>
</comment>
<dbReference type="CDD" id="cd00082">
    <property type="entry name" value="HisKA"/>
    <property type="match status" value="1"/>
</dbReference>
<dbReference type="SUPFAM" id="SSF47384">
    <property type="entry name" value="Homodimeric domain of signal transducing histidine kinase"/>
    <property type="match status" value="1"/>
</dbReference>
<dbReference type="InterPro" id="IPR001789">
    <property type="entry name" value="Sig_transdc_resp-reg_receiver"/>
</dbReference>